<feature type="domain" description="6-phosphogluconate dehydrogenase NADP-binding" evidence="5">
    <location>
        <begin position="7"/>
        <end position="165"/>
    </location>
</feature>
<proteinExistence type="inferred from homology"/>
<dbReference type="PIRSF" id="PIRSF000103">
    <property type="entry name" value="HIBADH"/>
    <property type="match status" value="1"/>
</dbReference>
<reference evidence="7" key="1">
    <citation type="submission" date="2020-10" db="EMBL/GenBank/DDBJ databases">
        <title>An improved Amphimedon queenslandica hologenome assembly reveals how three proteobacterial symbionts can extend the metabolic phenotypic of their marine sponge host.</title>
        <authorList>
            <person name="Degnan B."/>
            <person name="Degnan S."/>
            <person name="Xiang X."/>
        </authorList>
    </citation>
    <scope>NUCLEOTIDE SEQUENCE</scope>
    <source>
        <strain evidence="7">AqS2</strain>
    </source>
</reference>
<dbReference type="PANTHER" id="PTHR43060:SF15">
    <property type="entry name" value="3-HYDROXYISOBUTYRATE DEHYDROGENASE-LIKE 1, MITOCHONDRIAL-RELATED"/>
    <property type="match status" value="1"/>
</dbReference>
<organism evidence="7 8">
    <name type="scientific">Candidatus Amphirhobacter heronislandensis</name>
    <dbReference type="NCBI Taxonomy" id="1732024"/>
    <lineage>
        <taxon>Bacteria</taxon>
        <taxon>Pseudomonadati</taxon>
        <taxon>Pseudomonadota</taxon>
        <taxon>Gammaproteobacteria</taxon>
        <taxon>Candidatus Tethybacterales</taxon>
        <taxon>Candidatus Tethybacteraceae</taxon>
        <taxon>Candidatus Amphirhobacter</taxon>
    </lineage>
</organism>
<dbReference type="AlphaFoldDB" id="A0A930UFU3"/>
<dbReference type="Gene3D" id="1.10.1040.10">
    <property type="entry name" value="N-(1-d-carboxylethyl)-l-norvaline Dehydrogenase, domain 2"/>
    <property type="match status" value="1"/>
</dbReference>
<comment type="caution">
    <text evidence="7">The sequence shown here is derived from an EMBL/GenBank/DDBJ whole genome shotgun (WGS) entry which is preliminary data.</text>
</comment>
<feature type="domain" description="3-hydroxyisobutyrate dehydrogenase-like NAD-binding" evidence="6">
    <location>
        <begin position="168"/>
        <end position="287"/>
    </location>
</feature>
<dbReference type="Pfam" id="PF14833">
    <property type="entry name" value="NAD_binding_11"/>
    <property type="match status" value="1"/>
</dbReference>
<dbReference type="PROSITE" id="PS00895">
    <property type="entry name" value="3_HYDROXYISOBUT_DH"/>
    <property type="match status" value="1"/>
</dbReference>
<dbReference type="GO" id="GO:0050661">
    <property type="term" value="F:NADP binding"/>
    <property type="evidence" value="ECO:0007669"/>
    <property type="project" value="InterPro"/>
</dbReference>
<evidence type="ECO:0000259" key="5">
    <source>
        <dbReference type="Pfam" id="PF03446"/>
    </source>
</evidence>
<evidence type="ECO:0000256" key="1">
    <source>
        <dbReference type="ARBA" id="ARBA00009080"/>
    </source>
</evidence>
<dbReference type="Proteomes" id="UP000604381">
    <property type="component" value="Unassembled WGS sequence"/>
</dbReference>
<dbReference type="SUPFAM" id="SSF51735">
    <property type="entry name" value="NAD(P)-binding Rossmann-fold domains"/>
    <property type="match status" value="1"/>
</dbReference>
<dbReference type="EMBL" id="JADHEI010000044">
    <property type="protein sequence ID" value="MBF2735627.1"/>
    <property type="molecule type" value="Genomic_DNA"/>
</dbReference>
<dbReference type="InterPro" id="IPR002204">
    <property type="entry name" value="3-OH-isobutyrate_DH-rel_CS"/>
</dbReference>
<dbReference type="InterPro" id="IPR006115">
    <property type="entry name" value="6PGDH_NADP-bd"/>
</dbReference>
<gene>
    <name evidence="7" type="ORF">ISN26_06090</name>
</gene>
<name>A0A930UFU3_9GAMM</name>
<dbReference type="InterPro" id="IPR013328">
    <property type="entry name" value="6PGD_dom2"/>
</dbReference>
<dbReference type="SUPFAM" id="SSF48179">
    <property type="entry name" value="6-phosphogluconate dehydrogenase C-terminal domain-like"/>
    <property type="match status" value="1"/>
</dbReference>
<dbReference type="GO" id="GO:0016491">
    <property type="term" value="F:oxidoreductase activity"/>
    <property type="evidence" value="ECO:0007669"/>
    <property type="project" value="UniProtKB-KW"/>
</dbReference>
<evidence type="ECO:0000256" key="4">
    <source>
        <dbReference type="PIRSR" id="PIRSR000103-1"/>
    </source>
</evidence>
<dbReference type="GO" id="GO:0051287">
    <property type="term" value="F:NAD binding"/>
    <property type="evidence" value="ECO:0007669"/>
    <property type="project" value="InterPro"/>
</dbReference>
<dbReference type="GO" id="GO:0016054">
    <property type="term" value="P:organic acid catabolic process"/>
    <property type="evidence" value="ECO:0007669"/>
    <property type="project" value="UniProtKB-ARBA"/>
</dbReference>
<dbReference type="InterPro" id="IPR029154">
    <property type="entry name" value="HIBADH-like_NADP-bd"/>
</dbReference>
<dbReference type="InterPro" id="IPR015815">
    <property type="entry name" value="HIBADH-related"/>
</dbReference>
<dbReference type="InterPro" id="IPR008927">
    <property type="entry name" value="6-PGluconate_DH-like_C_sf"/>
</dbReference>
<dbReference type="Gene3D" id="3.40.50.720">
    <property type="entry name" value="NAD(P)-binding Rossmann-like Domain"/>
    <property type="match status" value="1"/>
</dbReference>
<evidence type="ECO:0000256" key="3">
    <source>
        <dbReference type="ARBA" id="ARBA00023027"/>
    </source>
</evidence>
<keyword evidence="8" id="KW-1185">Reference proteome</keyword>
<evidence type="ECO:0000313" key="7">
    <source>
        <dbReference type="EMBL" id="MBF2735627.1"/>
    </source>
</evidence>
<protein>
    <submittedName>
        <fullName evidence="7">NAD(P)-dependent oxidoreductase</fullName>
    </submittedName>
</protein>
<keyword evidence="2" id="KW-0560">Oxidoreductase</keyword>
<dbReference type="Pfam" id="PF03446">
    <property type="entry name" value="NAD_binding_2"/>
    <property type="match status" value="1"/>
</dbReference>
<evidence type="ECO:0000259" key="6">
    <source>
        <dbReference type="Pfam" id="PF14833"/>
    </source>
</evidence>
<feature type="active site" evidence="4">
    <location>
        <position position="174"/>
    </location>
</feature>
<accession>A0A930UFU3</accession>
<comment type="similarity">
    <text evidence="1">Belongs to the HIBADH-related family.</text>
</comment>
<dbReference type="InterPro" id="IPR036291">
    <property type="entry name" value="NAD(P)-bd_dom_sf"/>
</dbReference>
<evidence type="ECO:0000256" key="2">
    <source>
        <dbReference type="ARBA" id="ARBA00023002"/>
    </source>
</evidence>
<sequence length="290" mass="29719">MSDKHVIAYVGLGIMGRPAASHLLRAGHELRVYARRPEAMEPLAELGATPCKSAAEAAEGARFAFTNVSDTPDVEEVVLGPGGYAESLAAGSVVVDMSTIAPQAARDIAAALAAKDVAFIDAPVSGGQAGAEAGTLAFMCGGAEEAFAAASPLFEIMGSSHVLVGGSGAGQVAKCVNQILIGATVDAVAESFKMARRLGVEPAKVREAIAGGFAGSKVLEVHAKRIIEDDYVPGFKARLHLKDIKIAIEAARGCGVEVPSAEEFRARLEKVIGQGHGEDDSSVAAKALDD</sequence>
<dbReference type="PANTHER" id="PTHR43060">
    <property type="entry name" value="3-HYDROXYISOBUTYRATE DEHYDROGENASE-LIKE 1, MITOCHONDRIAL-RELATED"/>
    <property type="match status" value="1"/>
</dbReference>
<evidence type="ECO:0000313" key="8">
    <source>
        <dbReference type="Proteomes" id="UP000604381"/>
    </source>
</evidence>
<keyword evidence="3" id="KW-0520">NAD</keyword>